<evidence type="ECO:0008006" key="2">
    <source>
        <dbReference type="Google" id="ProtNLM"/>
    </source>
</evidence>
<dbReference type="AlphaFoldDB" id="A0A381U601"/>
<organism evidence="1">
    <name type="scientific">marine metagenome</name>
    <dbReference type="NCBI Taxonomy" id="408172"/>
    <lineage>
        <taxon>unclassified sequences</taxon>
        <taxon>metagenomes</taxon>
        <taxon>ecological metagenomes</taxon>
    </lineage>
</organism>
<reference evidence="1" key="1">
    <citation type="submission" date="2018-05" db="EMBL/GenBank/DDBJ databases">
        <authorList>
            <person name="Lanie J.A."/>
            <person name="Ng W.-L."/>
            <person name="Kazmierczak K.M."/>
            <person name="Andrzejewski T.M."/>
            <person name="Davidsen T.M."/>
            <person name="Wayne K.J."/>
            <person name="Tettelin H."/>
            <person name="Glass J.I."/>
            <person name="Rusch D."/>
            <person name="Podicherti R."/>
            <person name="Tsui H.-C.T."/>
            <person name="Winkler M.E."/>
        </authorList>
    </citation>
    <scope>NUCLEOTIDE SEQUENCE</scope>
</reference>
<evidence type="ECO:0000313" key="1">
    <source>
        <dbReference type="EMBL" id="SVA22747.1"/>
    </source>
</evidence>
<gene>
    <name evidence="1" type="ORF">METZ01_LOCUS75601</name>
</gene>
<protein>
    <recommendedName>
        <fullName evidence="2">Fibronectin type-III domain-containing protein</fullName>
    </recommendedName>
</protein>
<name>A0A381U601_9ZZZZ</name>
<sequence>MRKGVPNFFLGILILGFISFSKAQFSSDIFDKYTSVGQLGMTVTNFGILGNGWNKVNGQILPSCQYKQHTTIQRDQVEHFSYAGLWIGGIVNGEKRVSTSIVDGVFESGDEGFEYFSTSGIDIRSSISSTSQDSMAQFYSPFAVSHQDFLIDFQDYGLDTDDNYNITNHTPLGIGVHLETYAWNFSFADAFVILNYTITNQSDETIDSLYAGLWTDASVNNMNFYNKYEPGSGFTWYDNLDGFDESTDESGFSRDIAYQYDADGDDGWAESYIGISLLGSSTARPIINSYYNQWIWTSSINSNFPSYIMPLTDEDRYETLSSSVPKGTDSEFFNDDGYPNQTNSWIFMLSAGPFGSHMDADFTLQLPPGESCSIAFAVVCGLWEGSGSESPERRANLIVNADWAQKAYDGEDKNRNNVLDVGEDLNNNGEMDRYILPEPPPTPNIFLDVGDQKITVYWQNNAEYFIDPISQEQDFEGYRIYGARKTAGPEDLEFSLLGEYDKDNGASENVGYNTGFELIRIKNEFGEPDSILINENYYQYKFVNEGVKNGWLNYYAVTAFDRGDPAANLGSLESSIYGNRVYVYPGTNPNDESLGWEPSVYPNPYRGQAEWDDYGSRERMIWFQGLPQKAEIRIFTLSGDPVDVLLHDEDYNGGDVNNINSNQNPLLSGGEHAWDLITQYDQAIASGLYLFTVEDLNSQSESFGKIKEGKFLVIK</sequence>
<proteinExistence type="predicted"/>
<accession>A0A381U601</accession>
<dbReference type="EMBL" id="UINC01005661">
    <property type="protein sequence ID" value="SVA22747.1"/>
    <property type="molecule type" value="Genomic_DNA"/>
</dbReference>